<dbReference type="RefSeq" id="WP_022866640.1">
    <property type="nucleotide sequence ID" value="NZ_CAMYCL010000007.1"/>
</dbReference>
<evidence type="ECO:0000259" key="1">
    <source>
        <dbReference type="Pfam" id="PF07687"/>
    </source>
</evidence>
<dbReference type="PANTHER" id="PTHR11014:SF63">
    <property type="entry name" value="METALLOPEPTIDASE, PUTATIVE (AFU_ORTHOLOGUE AFUA_6G09600)-RELATED"/>
    <property type="match status" value="1"/>
</dbReference>
<dbReference type="Pfam" id="PF07687">
    <property type="entry name" value="M20_dimer"/>
    <property type="match status" value="1"/>
</dbReference>
<protein>
    <submittedName>
        <fullName evidence="2">Amidohydrolase</fullName>
    </submittedName>
</protein>
<dbReference type="NCBIfam" id="TIGR01891">
    <property type="entry name" value="amidohydrolases"/>
    <property type="match status" value="1"/>
</dbReference>
<name>A0ABU5G6Y2_9ACTO</name>
<dbReference type="InterPro" id="IPR011650">
    <property type="entry name" value="Peptidase_M20_dimer"/>
</dbReference>
<dbReference type="InterPro" id="IPR017439">
    <property type="entry name" value="Amidohydrolase"/>
</dbReference>
<dbReference type="Proteomes" id="UP001275049">
    <property type="component" value="Unassembled WGS sequence"/>
</dbReference>
<dbReference type="Pfam" id="PF01546">
    <property type="entry name" value="Peptidase_M20"/>
    <property type="match status" value="1"/>
</dbReference>
<evidence type="ECO:0000313" key="2">
    <source>
        <dbReference type="EMBL" id="MDY5132462.1"/>
    </source>
</evidence>
<proteinExistence type="predicted"/>
<dbReference type="PANTHER" id="PTHR11014">
    <property type="entry name" value="PEPTIDASE M20 FAMILY MEMBER"/>
    <property type="match status" value="1"/>
</dbReference>
<dbReference type="InterPro" id="IPR002933">
    <property type="entry name" value="Peptidase_M20"/>
</dbReference>
<comment type="caution">
    <text evidence="2">The sequence shown here is derived from an EMBL/GenBank/DDBJ whole genome shotgun (WGS) entry which is preliminary data.</text>
</comment>
<sequence>MAVSAYDLSGQLDWQYELYKELHRTPEISMEEYKTSERIAEELTKLGVEPVKVGKTGLVGIVKNGEGKVYLARADFDGLPVKEGTGLPYASENEGIMHACGHDMHVTGLLGATRWLLDNKDAWAGTFIALFQPGEETAAGARDMVAGGLKDKIPAPDFCYAQHIMPTPAGKVYISEGAKLSAGDSVKVTIHGQGAHGSMPNLSIDPVVIAASIVVRLQSVVARVVAPTEFSVVTVGAVHTGTKSNIIPDKAEILLNMRHYNDEVRKDVIEAVTRIIKAECEAGGCRQEPDIEFYDQFPLTNNKKEAVDQLVPKFQEVFGDDFLPEPPAPASEDFSIIPAQFGADYVYAFIGSMDPEVVKKAAETGDRSLVPANHSPFFAPVIEPTTTTATSAHITAALAILGK</sequence>
<reference evidence="2 3" key="1">
    <citation type="submission" date="2023-10" db="EMBL/GenBank/DDBJ databases">
        <title>Whole Genome based description of the genera Actinobaculum and Actinotignum reveals a complex phylogenetic relationship within the species included in the genus Actinotignum.</title>
        <authorList>
            <person name="Jensen C.S."/>
            <person name="Dargis R."/>
            <person name="Kemp M."/>
            <person name="Christensen J.J."/>
        </authorList>
    </citation>
    <scope>NUCLEOTIDE SEQUENCE [LARGE SCALE GENOMIC DNA]</scope>
    <source>
        <strain evidence="2 3">SLA_B974</strain>
    </source>
</reference>
<accession>A0ABU5G6Y2</accession>
<dbReference type="PIRSF" id="PIRSF005962">
    <property type="entry name" value="Pept_M20D_amidohydro"/>
    <property type="match status" value="1"/>
</dbReference>
<feature type="domain" description="Peptidase M20 dimerisation" evidence="1">
    <location>
        <begin position="185"/>
        <end position="281"/>
    </location>
</feature>
<dbReference type="EMBL" id="JAWNGA010000002">
    <property type="protein sequence ID" value="MDY5132462.1"/>
    <property type="molecule type" value="Genomic_DNA"/>
</dbReference>
<organism evidence="2 3">
    <name type="scientific">Actinotignum urinale</name>
    <dbReference type="NCBI Taxonomy" id="190146"/>
    <lineage>
        <taxon>Bacteria</taxon>
        <taxon>Bacillati</taxon>
        <taxon>Actinomycetota</taxon>
        <taxon>Actinomycetes</taxon>
        <taxon>Actinomycetales</taxon>
        <taxon>Actinomycetaceae</taxon>
        <taxon>Actinotignum</taxon>
    </lineage>
</organism>
<evidence type="ECO:0000313" key="3">
    <source>
        <dbReference type="Proteomes" id="UP001275049"/>
    </source>
</evidence>
<keyword evidence="3" id="KW-1185">Reference proteome</keyword>
<dbReference type="SUPFAM" id="SSF53187">
    <property type="entry name" value="Zn-dependent exopeptidases"/>
    <property type="match status" value="1"/>
</dbReference>
<dbReference type="InterPro" id="IPR036264">
    <property type="entry name" value="Bact_exopeptidase_dim_dom"/>
</dbReference>
<gene>
    <name evidence="2" type="ORF">R6G86_01710</name>
</gene>
<dbReference type="SUPFAM" id="SSF55031">
    <property type="entry name" value="Bacterial exopeptidase dimerisation domain"/>
    <property type="match status" value="1"/>
</dbReference>
<dbReference type="Gene3D" id="3.40.630.10">
    <property type="entry name" value="Zn peptidases"/>
    <property type="match status" value="1"/>
</dbReference>
<dbReference type="Gene3D" id="3.30.70.360">
    <property type="match status" value="1"/>
</dbReference>